<dbReference type="InterPro" id="IPR019979">
    <property type="entry name" value="Ribosomal_uS17_CS"/>
</dbReference>
<dbReference type="STRING" id="48467.SAMN02745166_04434"/>
<comment type="similarity">
    <text evidence="1 6 7">Belongs to the universal ribosomal protein uS17 family.</text>
</comment>
<dbReference type="PROSITE" id="PS00056">
    <property type="entry name" value="RIBOSOMAL_S17"/>
    <property type="match status" value="1"/>
</dbReference>
<evidence type="ECO:0000256" key="3">
    <source>
        <dbReference type="ARBA" id="ARBA00022884"/>
    </source>
</evidence>
<keyword evidence="5 6" id="KW-0687">Ribonucleoprotein</keyword>
<gene>
    <name evidence="6" type="primary">rpsQ</name>
    <name evidence="8" type="ORF">SAMN02745166_04434</name>
</gene>
<dbReference type="PANTHER" id="PTHR10744">
    <property type="entry name" value="40S RIBOSOMAL PROTEIN S11 FAMILY MEMBER"/>
    <property type="match status" value="1"/>
</dbReference>
<dbReference type="PANTHER" id="PTHR10744:SF1">
    <property type="entry name" value="SMALL RIBOSOMAL SUBUNIT PROTEIN US17M"/>
    <property type="match status" value="1"/>
</dbReference>
<sequence length="93" mass="10792">MSEATTAEAQPTKAPVRKERVGVVVSDKMNKTIVVEVERRVPHPRFKKIIRKTSKFYAHDENEQAKVGDKVLIEECRPLSKLKRWNLVEVQKH</sequence>
<dbReference type="NCBIfam" id="NF004123">
    <property type="entry name" value="PRK05610.1"/>
    <property type="match status" value="1"/>
</dbReference>
<dbReference type="EMBL" id="FUYE01000020">
    <property type="protein sequence ID" value="SKB06268.1"/>
    <property type="molecule type" value="Genomic_DNA"/>
</dbReference>
<keyword evidence="9" id="KW-1185">Reference proteome</keyword>
<dbReference type="GO" id="GO:0019843">
    <property type="term" value="F:rRNA binding"/>
    <property type="evidence" value="ECO:0007669"/>
    <property type="project" value="UniProtKB-UniRule"/>
</dbReference>
<organism evidence="8 9">
    <name type="scientific">Prosthecobacter debontii</name>
    <dbReference type="NCBI Taxonomy" id="48467"/>
    <lineage>
        <taxon>Bacteria</taxon>
        <taxon>Pseudomonadati</taxon>
        <taxon>Verrucomicrobiota</taxon>
        <taxon>Verrucomicrobiia</taxon>
        <taxon>Verrucomicrobiales</taxon>
        <taxon>Verrucomicrobiaceae</taxon>
        <taxon>Prosthecobacter</taxon>
    </lineage>
</organism>
<keyword evidence="2 6" id="KW-0699">rRNA-binding</keyword>
<evidence type="ECO:0000256" key="6">
    <source>
        <dbReference type="HAMAP-Rule" id="MF_01345"/>
    </source>
</evidence>
<dbReference type="OrthoDB" id="9811714at2"/>
<dbReference type="InterPro" id="IPR000266">
    <property type="entry name" value="Ribosomal_uS17"/>
</dbReference>
<evidence type="ECO:0000256" key="5">
    <source>
        <dbReference type="ARBA" id="ARBA00023274"/>
    </source>
</evidence>
<dbReference type="GO" id="GO:0022627">
    <property type="term" value="C:cytosolic small ribosomal subunit"/>
    <property type="evidence" value="ECO:0007669"/>
    <property type="project" value="UniProtKB-UniRule"/>
</dbReference>
<protein>
    <recommendedName>
        <fullName evidence="6">Small ribosomal subunit protein uS17</fullName>
    </recommendedName>
</protein>
<evidence type="ECO:0000256" key="1">
    <source>
        <dbReference type="ARBA" id="ARBA00010254"/>
    </source>
</evidence>
<evidence type="ECO:0000313" key="8">
    <source>
        <dbReference type="EMBL" id="SKB06268.1"/>
    </source>
</evidence>
<dbReference type="SUPFAM" id="SSF50249">
    <property type="entry name" value="Nucleic acid-binding proteins"/>
    <property type="match status" value="1"/>
</dbReference>
<dbReference type="Pfam" id="PF00366">
    <property type="entry name" value="Ribosomal_S17"/>
    <property type="match status" value="1"/>
</dbReference>
<comment type="subunit">
    <text evidence="6">Part of the 30S ribosomal subunit.</text>
</comment>
<name>A0A1T4YXI0_9BACT</name>
<accession>A0A1T4YXI0</accession>
<evidence type="ECO:0000256" key="7">
    <source>
        <dbReference type="RuleBase" id="RU003872"/>
    </source>
</evidence>
<dbReference type="RefSeq" id="WP_078815570.1">
    <property type="nucleotide sequence ID" value="NZ_FUYE01000020.1"/>
</dbReference>
<keyword evidence="4 6" id="KW-0689">Ribosomal protein</keyword>
<comment type="function">
    <text evidence="6">One of the primary rRNA binding proteins, it binds specifically to the 5'-end of 16S ribosomal RNA.</text>
</comment>
<dbReference type="PRINTS" id="PR00973">
    <property type="entry name" value="RIBOSOMALS17"/>
</dbReference>
<proteinExistence type="inferred from homology"/>
<reference evidence="9" key="1">
    <citation type="submission" date="2017-02" db="EMBL/GenBank/DDBJ databases">
        <authorList>
            <person name="Varghese N."/>
            <person name="Submissions S."/>
        </authorList>
    </citation>
    <scope>NUCLEOTIDE SEQUENCE [LARGE SCALE GENOMIC DNA]</scope>
    <source>
        <strain evidence="9">ATCC 700200</strain>
    </source>
</reference>
<evidence type="ECO:0000256" key="2">
    <source>
        <dbReference type="ARBA" id="ARBA00022730"/>
    </source>
</evidence>
<dbReference type="AlphaFoldDB" id="A0A1T4YXI0"/>
<dbReference type="Proteomes" id="UP000190774">
    <property type="component" value="Unassembled WGS sequence"/>
</dbReference>
<dbReference type="NCBIfam" id="TIGR03635">
    <property type="entry name" value="uS17_bact"/>
    <property type="match status" value="1"/>
</dbReference>
<dbReference type="GO" id="GO:0003735">
    <property type="term" value="F:structural constituent of ribosome"/>
    <property type="evidence" value="ECO:0007669"/>
    <property type="project" value="UniProtKB-UniRule"/>
</dbReference>
<dbReference type="HAMAP" id="MF_01345_B">
    <property type="entry name" value="Ribosomal_uS17_B"/>
    <property type="match status" value="1"/>
</dbReference>
<dbReference type="GO" id="GO:0006412">
    <property type="term" value="P:translation"/>
    <property type="evidence" value="ECO:0007669"/>
    <property type="project" value="UniProtKB-UniRule"/>
</dbReference>
<dbReference type="InterPro" id="IPR012340">
    <property type="entry name" value="NA-bd_OB-fold"/>
</dbReference>
<dbReference type="CDD" id="cd00364">
    <property type="entry name" value="Ribosomal_uS17"/>
    <property type="match status" value="1"/>
</dbReference>
<dbReference type="Gene3D" id="2.40.50.140">
    <property type="entry name" value="Nucleic acid-binding proteins"/>
    <property type="match status" value="1"/>
</dbReference>
<keyword evidence="3 6" id="KW-0694">RNA-binding</keyword>
<dbReference type="InterPro" id="IPR019984">
    <property type="entry name" value="Ribosomal_uS17_bact/chlr"/>
</dbReference>
<evidence type="ECO:0000256" key="4">
    <source>
        <dbReference type="ARBA" id="ARBA00022980"/>
    </source>
</evidence>
<evidence type="ECO:0000313" key="9">
    <source>
        <dbReference type="Proteomes" id="UP000190774"/>
    </source>
</evidence>